<dbReference type="GO" id="GO:0016020">
    <property type="term" value="C:membrane"/>
    <property type="evidence" value="ECO:0007669"/>
    <property type="project" value="UniProtKB-SubCell"/>
</dbReference>
<evidence type="ECO:0000256" key="5">
    <source>
        <dbReference type="SAM" id="MobiDB-lite"/>
    </source>
</evidence>
<evidence type="ECO:0000256" key="1">
    <source>
        <dbReference type="ARBA" id="ARBA00004167"/>
    </source>
</evidence>
<dbReference type="OrthoDB" id="4788178at2759"/>
<comment type="subcellular location">
    <subcellularLocation>
        <location evidence="1">Membrane</location>
        <topology evidence="1">Single-pass membrane protein</topology>
    </subcellularLocation>
</comment>
<dbReference type="GO" id="GO:0071944">
    <property type="term" value="C:cell periphery"/>
    <property type="evidence" value="ECO:0007669"/>
    <property type="project" value="UniProtKB-ARBA"/>
</dbReference>
<evidence type="ECO:0000256" key="7">
    <source>
        <dbReference type="SAM" id="SignalP"/>
    </source>
</evidence>
<dbReference type="RefSeq" id="XP_046013184.1">
    <property type="nucleotide sequence ID" value="XM_046160995.1"/>
</dbReference>
<dbReference type="EMBL" id="JAGTJQ010000005">
    <property type="protein sequence ID" value="KAH7031504.1"/>
    <property type="molecule type" value="Genomic_DNA"/>
</dbReference>
<feature type="compositionally biased region" description="Low complexity" evidence="5">
    <location>
        <begin position="154"/>
        <end position="169"/>
    </location>
</feature>
<keyword evidence="3 6" id="KW-1133">Transmembrane helix</keyword>
<feature type="region of interest" description="Disordered" evidence="5">
    <location>
        <begin position="223"/>
        <end position="242"/>
    </location>
</feature>
<dbReference type="Proteomes" id="UP000756346">
    <property type="component" value="Unassembled WGS sequence"/>
</dbReference>
<accession>A0A9P9BUJ4</accession>
<evidence type="ECO:0000256" key="3">
    <source>
        <dbReference type="ARBA" id="ARBA00022989"/>
    </source>
</evidence>
<dbReference type="AlphaFoldDB" id="A0A9P9BUJ4"/>
<feature type="chain" id="PRO_5040180537" description="Mid2 domain-containing protein" evidence="7">
    <location>
        <begin position="24"/>
        <end position="332"/>
    </location>
</feature>
<dbReference type="PANTHER" id="PTHR15549">
    <property type="entry name" value="PAIRED IMMUNOGLOBULIN-LIKE TYPE 2 RECEPTOR"/>
    <property type="match status" value="1"/>
</dbReference>
<dbReference type="InterPro" id="IPR051694">
    <property type="entry name" value="Immunoregulatory_rcpt-like"/>
</dbReference>
<feature type="signal peptide" evidence="7">
    <location>
        <begin position="1"/>
        <end position="23"/>
    </location>
</feature>
<keyword evidence="9" id="KW-1185">Reference proteome</keyword>
<evidence type="ECO:0008006" key="10">
    <source>
        <dbReference type="Google" id="ProtNLM"/>
    </source>
</evidence>
<feature type="transmembrane region" description="Helical" evidence="6">
    <location>
        <begin position="181"/>
        <end position="202"/>
    </location>
</feature>
<keyword evidence="2 6" id="KW-0812">Transmembrane</keyword>
<proteinExistence type="predicted"/>
<name>A0A9P9BUJ4_9PEZI</name>
<evidence type="ECO:0000256" key="2">
    <source>
        <dbReference type="ARBA" id="ARBA00022692"/>
    </source>
</evidence>
<sequence length="332" mass="34688">MVSLKGLAGLSAVLASAAAQVAGFDNKFLFPDSIGEVYSNGYVMNVKWQSNYTSPTLTMWCRAPGSTEILMKYQSSTNVPSNNGTKAVTIDLVNIDGCWFQLSTQKEAGFNSNSWKLANNGAPISASSTASTTAPPPESSTASTSTTPTPPPAADSSSPSTPGPDAAAANADLSPGAKGGLGAGIAIAALLAIVGAALLVLARRKMQAAQQLAGQYQDHEAFQQQQQQQQQTYYPPQGSADGRASMYVQSISTHTTGQDGTASETRMLPASLYGHPALPVSPEQQQQQQYGWPEMAMAPQQPLVAELSPGQLFEMPGQGATEMPVQGTKETQ</sequence>
<feature type="compositionally biased region" description="Low complexity" evidence="5">
    <location>
        <begin position="124"/>
        <end position="147"/>
    </location>
</feature>
<evidence type="ECO:0000256" key="6">
    <source>
        <dbReference type="SAM" id="Phobius"/>
    </source>
</evidence>
<protein>
    <recommendedName>
        <fullName evidence="10">Mid2 domain-containing protein</fullName>
    </recommendedName>
</protein>
<feature type="region of interest" description="Disordered" evidence="5">
    <location>
        <begin position="313"/>
        <end position="332"/>
    </location>
</feature>
<gene>
    <name evidence="8" type="ORF">B0I36DRAFT_384271</name>
</gene>
<evidence type="ECO:0000313" key="9">
    <source>
        <dbReference type="Proteomes" id="UP000756346"/>
    </source>
</evidence>
<dbReference type="GeneID" id="70190541"/>
<evidence type="ECO:0000256" key="4">
    <source>
        <dbReference type="ARBA" id="ARBA00023136"/>
    </source>
</evidence>
<organism evidence="8 9">
    <name type="scientific">Microdochium trichocladiopsis</name>
    <dbReference type="NCBI Taxonomy" id="1682393"/>
    <lineage>
        <taxon>Eukaryota</taxon>
        <taxon>Fungi</taxon>
        <taxon>Dikarya</taxon>
        <taxon>Ascomycota</taxon>
        <taxon>Pezizomycotina</taxon>
        <taxon>Sordariomycetes</taxon>
        <taxon>Xylariomycetidae</taxon>
        <taxon>Xylariales</taxon>
        <taxon>Microdochiaceae</taxon>
        <taxon>Microdochium</taxon>
    </lineage>
</organism>
<feature type="region of interest" description="Disordered" evidence="5">
    <location>
        <begin position="124"/>
        <end position="171"/>
    </location>
</feature>
<keyword evidence="4 6" id="KW-0472">Membrane</keyword>
<comment type="caution">
    <text evidence="8">The sequence shown here is derived from an EMBL/GenBank/DDBJ whole genome shotgun (WGS) entry which is preliminary data.</text>
</comment>
<evidence type="ECO:0000313" key="8">
    <source>
        <dbReference type="EMBL" id="KAH7031504.1"/>
    </source>
</evidence>
<keyword evidence="7" id="KW-0732">Signal</keyword>
<reference evidence="8" key="1">
    <citation type="journal article" date="2021" name="Nat. Commun.">
        <title>Genetic determinants of endophytism in the Arabidopsis root mycobiome.</title>
        <authorList>
            <person name="Mesny F."/>
            <person name="Miyauchi S."/>
            <person name="Thiergart T."/>
            <person name="Pickel B."/>
            <person name="Atanasova L."/>
            <person name="Karlsson M."/>
            <person name="Huettel B."/>
            <person name="Barry K.W."/>
            <person name="Haridas S."/>
            <person name="Chen C."/>
            <person name="Bauer D."/>
            <person name="Andreopoulos W."/>
            <person name="Pangilinan J."/>
            <person name="LaButti K."/>
            <person name="Riley R."/>
            <person name="Lipzen A."/>
            <person name="Clum A."/>
            <person name="Drula E."/>
            <person name="Henrissat B."/>
            <person name="Kohler A."/>
            <person name="Grigoriev I.V."/>
            <person name="Martin F.M."/>
            <person name="Hacquard S."/>
        </authorList>
    </citation>
    <scope>NUCLEOTIDE SEQUENCE</scope>
    <source>
        <strain evidence="8">MPI-CAGE-CH-0230</strain>
    </source>
</reference>